<keyword evidence="2" id="KW-1185">Reference proteome</keyword>
<organism evidence="1 2">
    <name type="scientific">Citrus unshiu</name>
    <name type="common">Satsuma mandarin</name>
    <name type="synonym">Citrus nobilis var. unshiu</name>
    <dbReference type="NCBI Taxonomy" id="55188"/>
    <lineage>
        <taxon>Eukaryota</taxon>
        <taxon>Viridiplantae</taxon>
        <taxon>Streptophyta</taxon>
        <taxon>Embryophyta</taxon>
        <taxon>Tracheophyta</taxon>
        <taxon>Spermatophyta</taxon>
        <taxon>Magnoliopsida</taxon>
        <taxon>eudicotyledons</taxon>
        <taxon>Gunneridae</taxon>
        <taxon>Pentapetalae</taxon>
        <taxon>rosids</taxon>
        <taxon>malvids</taxon>
        <taxon>Sapindales</taxon>
        <taxon>Rutaceae</taxon>
        <taxon>Aurantioideae</taxon>
        <taxon>Citrus</taxon>
    </lineage>
</organism>
<evidence type="ECO:0000313" key="1">
    <source>
        <dbReference type="EMBL" id="GAY33773.1"/>
    </source>
</evidence>
<accession>A0A2H5N0H9</accession>
<protein>
    <recommendedName>
        <fullName evidence="3">Bulb-type lectin domain-containing protein</fullName>
    </recommendedName>
</protein>
<proteinExistence type="predicted"/>
<sequence length="144" mass="15878">MRALLFPDGQITPQANFSKMGMSWFQLLAISGWDSLAPTARKTGTLGVWYYRPTDPSVLGFNKGNTSATLLKTGNLVLYEMNSDGSEKARAVAKALTIRLIHFLPGMKLGINLQTGHEWFLQSWISDISLLKVSYTLGIDPNVS</sequence>
<evidence type="ECO:0000313" key="2">
    <source>
        <dbReference type="Proteomes" id="UP000236630"/>
    </source>
</evidence>
<dbReference type="EMBL" id="BDQV01003129">
    <property type="protein sequence ID" value="GAY33773.1"/>
    <property type="molecule type" value="Genomic_DNA"/>
</dbReference>
<gene>
    <name evidence="1" type="ORF">CUMW_282180</name>
</gene>
<evidence type="ECO:0008006" key="3">
    <source>
        <dbReference type="Google" id="ProtNLM"/>
    </source>
</evidence>
<dbReference type="AlphaFoldDB" id="A0A2H5N0H9"/>
<comment type="caution">
    <text evidence="1">The sequence shown here is derived from an EMBL/GenBank/DDBJ whole genome shotgun (WGS) entry which is preliminary data.</text>
</comment>
<name>A0A2H5N0H9_CITUN</name>
<dbReference type="Proteomes" id="UP000236630">
    <property type="component" value="Unassembled WGS sequence"/>
</dbReference>
<reference evidence="1 2" key="1">
    <citation type="journal article" date="2017" name="Front. Genet.">
        <title>Draft sequencing of the heterozygous diploid genome of Satsuma (Citrus unshiu Marc.) using a hybrid assembly approach.</title>
        <authorList>
            <person name="Shimizu T."/>
            <person name="Tanizawa Y."/>
            <person name="Mochizuki T."/>
            <person name="Nagasaki H."/>
            <person name="Yoshioka T."/>
            <person name="Toyoda A."/>
            <person name="Fujiyama A."/>
            <person name="Kaminuma E."/>
            <person name="Nakamura Y."/>
        </authorList>
    </citation>
    <scope>NUCLEOTIDE SEQUENCE [LARGE SCALE GENOMIC DNA]</scope>
    <source>
        <strain evidence="2">cv. Miyagawa wase</strain>
    </source>
</reference>